<dbReference type="Gene3D" id="1.10.1200.10">
    <property type="entry name" value="ACP-like"/>
    <property type="match status" value="1"/>
</dbReference>
<name>A0ABY7VZJ9_9BACI</name>
<dbReference type="RefSeq" id="WP_274271760.1">
    <property type="nucleotide sequence ID" value="NZ_CP117834.1"/>
</dbReference>
<reference evidence="2 3" key="1">
    <citation type="submission" date="2023-02" db="EMBL/GenBank/DDBJ databases">
        <authorList>
            <person name="Liu G."/>
        </authorList>
    </citation>
    <scope>NUCLEOTIDE SEQUENCE [LARGE SCALE GENOMIC DNA]</scope>
    <source>
        <strain evidence="2 3">DSM 23008</strain>
    </source>
</reference>
<protein>
    <submittedName>
        <fullName evidence="2">Phosphopantetheine-binding protein</fullName>
    </submittedName>
</protein>
<gene>
    <name evidence="2" type="ORF">PQ477_10890</name>
</gene>
<dbReference type="InterPro" id="IPR009081">
    <property type="entry name" value="PP-bd_ACP"/>
</dbReference>
<dbReference type="SUPFAM" id="SSF47336">
    <property type="entry name" value="ACP-like"/>
    <property type="match status" value="1"/>
</dbReference>
<evidence type="ECO:0000259" key="1">
    <source>
        <dbReference type="Pfam" id="PF00550"/>
    </source>
</evidence>
<dbReference type="InterPro" id="IPR036736">
    <property type="entry name" value="ACP-like_sf"/>
</dbReference>
<evidence type="ECO:0000313" key="3">
    <source>
        <dbReference type="Proteomes" id="UP001215143"/>
    </source>
</evidence>
<accession>A0ABY7VZJ9</accession>
<dbReference type="Proteomes" id="UP001215143">
    <property type="component" value="Chromosome"/>
</dbReference>
<organism evidence="2 3">
    <name type="scientific">Shouchella hunanensis</name>
    <dbReference type="NCBI Taxonomy" id="766894"/>
    <lineage>
        <taxon>Bacteria</taxon>
        <taxon>Bacillati</taxon>
        <taxon>Bacillota</taxon>
        <taxon>Bacilli</taxon>
        <taxon>Bacillales</taxon>
        <taxon>Bacillaceae</taxon>
        <taxon>Shouchella</taxon>
    </lineage>
</organism>
<dbReference type="EMBL" id="CP117834">
    <property type="protein sequence ID" value="WDF02029.1"/>
    <property type="molecule type" value="Genomic_DNA"/>
</dbReference>
<sequence length="82" mass="9706">MCNIKVDLRKFIEANMEIFDYEESIKDDDNIFEKGFVNSIFAMRLLQYIEDKYNIIVNDDEISLNNFSSIDNIVSLLKRTET</sequence>
<evidence type="ECO:0000313" key="2">
    <source>
        <dbReference type="EMBL" id="WDF02029.1"/>
    </source>
</evidence>
<dbReference type="Pfam" id="PF00550">
    <property type="entry name" value="PP-binding"/>
    <property type="match status" value="1"/>
</dbReference>
<proteinExistence type="predicted"/>
<keyword evidence="3" id="KW-1185">Reference proteome</keyword>
<feature type="domain" description="Carrier" evidence="1">
    <location>
        <begin position="22"/>
        <end position="75"/>
    </location>
</feature>